<sequence>MAITKRLKVSFDVTCVVDNEMLTMMDECILDTARALKAGEKVDPIHREILVQALTGGVEAAVAFVLKAGIREFIRSAHKDLCHDERKLMKISPTTIREVK</sequence>
<dbReference type="Proteomes" id="UP001237055">
    <property type="component" value="Segment"/>
</dbReference>
<accession>A0AAE9SY41</accession>
<dbReference type="InterPro" id="IPR022611">
    <property type="entry name" value="Phage_T7_5.5"/>
</dbReference>
<dbReference type="Pfam" id="PF11247">
    <property type="entry name" value="Phage_T7_55"/>
    <property type="match status" value="1"/>
</dbReference>
<dbReference type="EMBL" id="OP185507">
    <property type="protein sequence ID" value="UVK85840.1"/>
    <property type="molecule type" value="Genomic_DNA"/>
</dbReference>
<evidence type="ECO:0000313" key="1">
    <source>
        <dbReference type="EMBL" id="UVK85840.1"/>
    </source>
</evidence>
<organism evidence="1 2">
    <name type="scientific">Salmonella phage JSS2</name>
    <dbReference type="NCBI Taxonomy" id="2972749"/>
    <lineage>
        <taxon>Viruses</taxon>
        <taxon>Duplodnaviria</taxon>
        <taxon>Heunggongvirae</taxon>
        <taxon>Uroviricota</taxon>
        <taxon>Caudoviricetes</taxon>
        <taxon>Autographivirales</taxon>
        <taxon>Autotranscriptaviridae</taxon>
        <taxon>Studiervirinae</taxon>
        <taxon>Berlinvirus</taxon>
        <taxon>Berlinvirus JSS2</taxon>
    </lineage>
</organism>
<name>A0AAE9SY41_9CAUD</name>
<evidence type="ECO:0000313" key="2">
    <source>
        <dbReference type="Proteomes" id="UP001237055"/>
    </source>
</evidence>
<protein>
    <submittedName>
        <fullName evidence="1">HNS binding protein</fullName>
    </submittedName>
</protein>
<reference evidence="1 2" key="1">
    <citation type="submission" date="2022-08" db="EMBL/GenBank/DDBJ databases">
        <title>Insights into the inhibition of type I phosphorothioation-dependented restriction-modification system by a multifunctional protein Gp0.7.</title>
        <authorList>
            <person name="Chen C."/>
            <person name="Jiang S."/>
        </authorList>
    </citation>
    <scope>NUCLEOTIDE SEQUENCE [LARGE SCALE GENOMIC DNA]</scope>
</reference>
<proteinExistence type="predicted"/>
<keyword evidence="2" id="KW-1185">Reference proteome</keyword>